<dbReference type="EMBL" id="JABFAA010000008">
    <property type="protein sequence ID" value="MBA0689913.1"/>
    <property type="molecule type" value="Genomic_DNA"/>
</dbReference>
<feature type="signal peptide" evidence="1">
    <location>
        <begin position="1"/>
        <end position="23"/>
    </location>
</feature>
<comment type="caution">
    <text evidence="2">The sequence shown here is derived from an EMBL/GenBank/DDBJ whole genome shotgun (WGS) entry which is preliminary data.</text>
</comment>
<feature type="non-terminal residue" evidence="2">
    <location>
        <position position="49"/>
    </location>
</feature>
<proteinExistence type="predicted"/>
<feature type="chain" id="PRO_5029549073" evidence="1">
    <location>
        <begin position="24"/>
        <end position="49"/>
    </location>
</feature>
<keyword evidence="3" id="KW-1185">Reference proteome</keyword>
<accession>A0A7J8XRM7</accession>
<evidence type="ECO:0000313" key="2">
    <source>
        <dbReference type="EMBL" id="MBA0689913.1"/>
    </source>
</evidence>
<evidence type="ECO:0000256" key="1">
    <source>
        <dbReference type="SAM" id="SignalP"/>
    </source>
</evidence>
<organism evidence="2 3">
    <name type="scientific">Gossypium aridum</name>
    <name type="common">American cotton</name>
    <name type="synonym">Erioxylum aridum</name>
    <dbReference type="NCBI Taxonomy" id="34290"/>
    <lineage>
        <taxon>Eukaryota</taxon>
        <taxon>Viridiplantae</taxon>
        <taxon>Streptophyta</taxon>
        <taxon>Embryophyta</taxon>
        <taxon>Tracheophyta</taxon>
        <taxon>Spermatophyta</taxon>
        <taxon>Magnoliopsida</taxon>
        <taxon>eudicotyledons</taxon>
        <taxon>Gunneridae</taxon>
        <taxon>Pentapetalae</taxon>
        <taxon>rosids</taxon>
        <taxon>malvids</taxon>
        <taxon>Malvales</taxon>
        <taxon>Malvaceae</taxon>
        <taxon>Malvoideae</taxon>
        <taxon>Gossypium</taxon>
    </lineage>
</organism>
<name>A0A7J8XRM7_GOSAI</name>
<keyword evidence="1" id="KW-0732">Signal</keyword>
<evidence type="ECO:0000313" key="3">
    <source>
        <dbReference type="Proteomes" id="UP000593577"/>
    </source>
</evidence>
<sequence>MGKKGALLLCLLVLMVAMDGAIASHKWRPFNRSCFPPGFIFGAGSAAYQ</sequence>
<gene>
    <name evidence="2" type="ORF">Goari_007618</name>
</gene>
<dbReference type="Proteomes" id="UP000593577">
    <property type="component" value="Unassembled WGS sequence"/>
</dbReference>
<protein>
    <submittedName>
        <fullName evidence="2">Uncharacterized protein</fullName>
    </submittedName>
</protein>
<dbReference type="AlphaFoldDB" id="A0A7J8XRM7"/>
<reference evidence="2 3" key="1">
    <citation type="journal article" date="2019" name="Genome Biol. Evol.">
        <title>Insights into the evolution of the New World diploid cottons (Gossypium, subgenus Houzingenia) based on genome sequencing.</title>
        <authorList>
            <person name="Grover C.E."/>
            <person name="Arick M.A. 2nd"/>
            <person name="Thrash A."/>
            <person name="Conover J.L."/>
            <person name="Sanders W.S."/>
            <person name="Peterson D.G."/>
            <person name="Frelichowski J.E."/>
            <person name="Scheffler J.A."/>
            <person name="Scheffler B.E."/>
            <person name="Wendel J.F."/>
        </authorList>
    </citation>
    <scope>NUCLEOTIDE SEQUENCE [LARGE SCALE GENOMIC DNA]</scope>
    <source>
        <strain evidence="2">185</strain>
        <tissue evidence="2">Leaf</tissue>
    </source>
</reference>